<comment type="caution">
    <text evidence="2">The sequence shown here is derived from an EMBL/GenBank/DDBJ whole genome shotgun (WGS) entry which is preliminary data.</text>
</comment>
<dbReference type="Proteomes" id="UP001156921">
    <property type="component" value="Unassembled WGS sequence"/>
</dbReference>
<dbReference type="CDD" id="cd04301">
    <property type="entry name" value="NAT_SF"/>
    <property type="match status" value="1"/>
</dbReference>
<dbReference type="EMBL" id="BSOY01000003">
    <property type="protein sequence ID" value="GLS00295.1"/>
    <property type="molecule type" value="Genomic_DNA"/>
</dbReference>
<dbReference type="InterPro" id="IPR000182">
    <property type="entry name" value="GNAT_dom"/>
</dbReference>
<gene>
    <name evidence="2" type="ORF">GCM10007859_02990</name>
</gene>
<accession>A0ABQ6BE57</accession>
<feature type="domain" description="N-acetyltransferase" evidence="1">
    <location>
        <begin position="8"/>
        <end position="163"/>
    </location>
</feature>
<reference evidence="3" key="1">
    <citation type="journal article" date="2019" name="Int. J. Syst. Evol. Microbiol.">
        <title>The Global Catalogue of Microorganisms (GCM) 10K type strain sequencing project: providing services to taxonomists for standard genome sequencing and annotation.</title>
        <authorList>
            <consortium name="The Broad Institute Genomics Platform"/>
            <consortium name="The Broad Institute Genome Sequencing Center for Infectious Disease"/>
            <person name="Wu L."/>
            <person name="Ma J."/>
        </authorList>
    </citation>
    <scope>NUCLEOTIDE SEQUENCE [LARGE SCALE GENOMIC DNA]</scope>
    <source>
        <strain evidence="3">NBRC 110107</strain>
    </source>
</reference>
<organism evidence="2 3">
    <name type="scientific">Brevundimonas denitrificans</name>
    <dbReference type="NCBI Taxonomy" id="1443434"/>
    <lineage>
        <taxon>Bacteria</taxon>
        <taxon>Pseudomonadati</taxon>
        <taxon>Pseudomonadota</taxon>
        <taxon>Alphaproteobacteria</taxon>
        <taxon>Caulobacterales</taxon>
        <taxon>Caulobacteraceae</taxon>
        <taxon>Brevundimonas</taxon>
    </lineage>
</organism>
<protein>
    <submittedName>
        <fullName evidence="2">N-acetyltransferase</fullName>
    </submittedName>
</protein>
<evidence type="ECO:0000259" key="1">
    <source>
        <dbReference type="PROSITE" id="PS51186"/>
    </source>
</evidence>
<dbReference type="SUPFAM" id="SSF55729">
    <property type="entry name" value="Acyl-CoA N-acyltransferases (Nat)"/>
    <property type="match status" value="1"/>
</dbReference>
<dbReference type="RefSeq" id="WP_284220379.1">
    <property type="nucleotide sequence ID" value="NZ_BSOY01000003.1"/>
</dbReference>
<dbReference type="InterPro" id="IPR051531">
    <property type="entry name" value="N-acetyltransferase"/>
</dbReference>
<evidence type="ECO:0000313" key="3">
    <source>
        <dbReference type="Proteomes" id="UP001156921"/>
    </source>
</evidence>
<keyword evidence="3" id="KW-1185">Reference proteome</keyword>
<name>A0ABQ6BE57_9CAUL</name>
<dbReference type="PANTHER" id="PTHR43792:SF1">
    <property type="entry name" value="N-ACETYLTRANSFERASE DOMAIN-CONTAINING PROTEIN"/>
    <property type="match status" value="1"/>
</dbReference>
<proteinExistence type="predicted"/>
<dbReference type="PROSITE" id="PS51186">
    <property type="entry name" value="GNAT"/>
    <property type="match status" value="1"/>
</dbReference>
<dbReference type="Pfam" id="PF13302">
    <property type="entry name" value="Acetyltransf_3"/>
    <property type="match status" value="1"/>
</dbReference>
<dbReference type="InterPro" id="IPR016181">
    <property type="entry name" value="Acyl_CoA_acyltransferase"/>
</dbReference>
<sequence>MEIRTPRLILRSARPDDLEAMHAVLSDPRATLWWSTPPHETLEQTREWLDGMIANGPDHPDFVVERDGRVIGKAGFWNLPDVGYILHPDVWGQGLASEAVGAAIDHVFRTRDIESLTADVDPENAASIRLLERLGFIRTGFAERTWNVGGVWKDSLYYALTRADRAAATAGQAPA</sequence>
<dbReference type="Gene3D" id="3.40.630.30">
    <property type="match status" value="1"/>
</dbReference>
<evidence type="ECO:0000313" key="2">
    <source>
        <dbReference type="EMBL" id="GLS00295.1"/>
    </source>
</evidence>
<dbReference type="PANTHER" id="PTHR43792">
    <property type="entry name" value="GNAT FAMILY, PUTATIVE (AFU_ORTHOLOGUE AFUA_3G00765)-RELATED-RELATED"/>
    <property type="match status" value="1"/>
</dbReference>